<dbReference type="RefSeq" id="WP_210511988.1">
    <property type="nucleotide sequence ID" value="NZ_JAFIDN010000006.1"/>
</dbReference>
<feature type="signal peptide" evidence="1">
    <location>
        <begin position="1"/>
        <end position="19"/>
    </location>
</feature>
<dbReference type="AlphaFoldDB" id="A0A8J7UVT0"/>
<keyword evidence="3" id="KW-1185">Reference proteome</keyword>
<feature type="chain" id="PRO_5035289085" description="Lipoprotein" evidence="1">
    <location>
        <begin position="20"/>
        <end position="180"/>
    </location>
</feature>
<comment type="caution">
    <text evidence="2">The sequence shown here is derived from an EMBL/GenBank/DDBJ whole genome shotgun (WGS) entry which is preliminary data.</text>
</comment>
<gene>
    <name evidence="2" type="ORF">NATSA_09380</name>
</gene>
<proteinExistence type="predicted"/>
<keyword evidence="1" id="KW-0732">Signal</keyword>
<dbReference type="EMBL" id="JAFIDN010000006">
    <property type="protein sequence ID" value="MBP3192872.1"/>
    <property type="molecule type" value="Genomic_DNA"/>
</dbReference>
<dbReference type="PROSITE" id="PS51257">
    <property type="entry name" value="PROKAR_LIPOPROTEIN"/>
    <property type="match status" value="1"/>
</dbReference>
<evidence type="ECO:0000313" key="2">
    <source>
        <dbReference type="EMBL" id="MBP3192872.1"/>
    </source>
</evidence>
<evidence type="ECO:0008006" key="4">
    <source>
        <dbReference type="Google" id="ProtNLM"/>
    </source>
</evidence>
<evidence type="ECO:0000256" key="1">
    <source>
        <dbReference type="SAM" id="SignalP"/>
    </source>
</evidence>
<protein>
    <recommendedName>
        <fullName evidence="4">Lipoprotein</fullName>
    </recommendedName>
</protein>
<evidence type="ECO:0000313" key="3">
    <source>
        <dbReference type="Proteomes" id="UP000673975"/>
    </source>
</evidence>
<name>A0A8J7UVT0_9BACT</name>
<organism evidence="2 3">
    <name type="scientific">Natronogracilivirga saccharolytica</name>
    <dbReference type="NCBI Taxonomy" id="2812953"/>
    <lineage>
        <taxon>Bacteria</taxon>
        <taxon>Pseudomonadati</taxon>
        <taxon>Balneolota</taxon>
        <taxon>Balneolia</taxon>
        <taxon>Balneolales</taxon>
        <taxon>Cyclonatronaceae</taxon>
        <taxon>Natronogracilivirga</taxon>
    </lineage>
</organism>
<sequence>MKKIAYAAFACLVSVFVLTSCGIFGSDDDDSINGNNGNWPRDTETEVVDVTNPETGRIWMDRNLGASRVATSPVDPEGYGDRYQWGRPADGHQETPFSTISALSRFDQPGHGHFITSSSEYNLDWRKSNGSIFSTGAPYGHYWSSTVSDSHAQSLEFSVPAHVRDFGRVSGLSVRCIKDE</sequence>
<accession>A0A8J7UVT0</accession>
<dbReference type="Proteomes" id="UP000673975">
    <property type="component" value="Unassembled WGS sequence"/>
</dbReference>
<reference evidence="2" key="1">
    <citation type="submission" date="2021-02" db="EMBL/GenBank/DDBJ databases">
        <title>Natronogracilivirga saccharolytica gen. nov. sp. nov. a new anaerobic, haloalkiliphilic carbohydrate-fermenting bacterium from soda lake and proposing of Cyclonatronumiaceae fam. nov. in the phylum Balneolaeota.</title>
        <authorList>
            <person name="Zhilina T.N."/>
            <person name="Sorokin D.Y."/>
            <person name="Zavarzina D.G."/>
            <person name="Toshchakov S.V."/>
            <person name="Kublanov I.V."/>
        </authorList>
    </citation>
    <scope>NUCLEOTIDE SEQUENCE</scope>
    <source>
        <strain evidence="2">Z-1702</strain>
    </source>
</reference>